<dbReference type="InterPro" id="IPR013783">
    <property type="entry name" value="Ig-like_fold"/>
</dbReference>
<organism evidence="1 2">
    <name type="scientific">Rotaria sordida</name>
    <dbReference type="NCBI Taxonomy" id="392033"/>
    <lineage>
        <taxon>Eukaryota</taxon>
        <taxon>Metazoa</taxon>
        <taxon>Spiralia</taxon>
        <taxon>Gnathifera</taxon>
        <taxon>Rotifera</taxon>
        <taxon>Eurotatoria</taxon>
        <taxon>Bdelloidea</taxon>
        <taxon>Philodinida</taxon>
        <taxon>Philodinidae</taxon>
        <taxon>Rotaria</taxon>
    </lineage>
</organism>
<comment type="caution">
    <text evidence="1">The sequence shown here is derived from an EMBL/GenBank/DDBJ whole genome shotgun (WGS) entry which is preliminary data.</text>
</comment>
<feature type="non-terminal residue" evidence="1">
    <location>
        <position position="254"/>
    </location>
</feature>
<protein>
    <submittedName>
        <fullName evidence="1">Uncharacterized protein</fullName>
    </submittedName>
</protein>
<dbReference type="Gene3D" id="2.60.40.10">
    <property type="entry name" value="Immunoglobulins"/>
    <property type="match status" value="1"/>
</dbReference>
<evidence type="ECO:0000313" key="2">
    <source>
        <dbReference type="Proteomes" id="UP000663823"/>
    </source>
</evidence>
<accession>A0A820EX85</accession>
<gene>
    <name evidence="1" type="ORF">OTI717_LOCUS40474</name>
</gene>
<sequence>NIEEDIEADVFLAVDSPKNIKAIRIKAKIRQILLEIHYQGRSINKNQSQYILTMNNFYKGERRILPIEFFNNGPIDYTLRLDSQSLKLSKNEVQLPVDKKENVNIEIYMPNDRISHTFALEIGFLNNKHQYHLMLPCEIAEPKMTYAPFNTQNKHIIHINQKGQMELIQDKNVGTIQPVSQEVKFKNISKATAIFHFLQTINAQDPPLPLPSRFEIEPDNVIIQPNGNVPVQFIYYPIDLRPFNVNVQLQSNTS</sequence>
<dbReference type="Proteomes" id="UP000663823">
    <property type="component" value="Unassembled WGS sequence"/>
</dbReference>
<name>A0A820EX85_9BILA</name>
<dbReference type="EMBL" id="CAJOAX010032801">
    <property type="protein sequence ID" value="CAF4252506.1"/>
    <property type="molecule type" value="Genomic_DNA"/>
</dbReference>
<proteinExistence type="predicted"/>
<evidence type="ECO:0000313" key="1">
    <source>
        <dbReference type="EMBL" id="CAF4252506.1"/>
    </source>
</evidence>
<feature type="non-terminal residue" evidence="1">
    <location>
        <position position="1"/>
    </location>
</feature>
<dbReference type="AlphaFoldDB" id="A0A820EX85"/>
<reference evidence="1" key="1">
    <citation type="submission" date="2021-02" db="EMBL/GenBank/DDBJ databases">
        <authorList>
            <person name="Nowell W R."/>
        </authorList>
    </citation>
    <scope>NUCLEOTIDE SEQUENCE</scope>
</reference>